<organism evidence="4 5">
    <name type="scientific">Jejuia spongiicola</name>
    <dbReference type="NCBI Taxonomy" id="2942207"/>
    <lineage>
        <taxon>Bacteria</taxon>
        <taxon>Pseudomonadati</taxon>
        <taxon>Bacteroidota</taxon>
        <taxon>Flavobacteriia</taxon>
        <taxon>Flavobacteriales</taxon>
        <taxon>Flavobacteriaceae</taxon>
        <taxon>Jejuia</taxon>
    </lineage>
</organism>
<protein>
    <submittedName>
        <fullName evidence="4">Tail fiber protein</fullName>
    </submittedName>
</protein>
<keyword evidence="2" id="KW-0732">Signal</keyword>
<feature type="signal peptide" evidence="2">
    <location>
        <begin position="1"/>
        <end position="20"/>
    </location>
</feature>
<comment type="caution">
    <text evidence="4">The sequence shown here is derived from an EMBL/GenBank/DDBJ whole genome shotgun (WGS) entry which is preliminary data.</text>
</comment>
<feature type="domain" description="ILEI/PANDER" evidence="3">
    <location>
        <begin position="52"/>
        <end position="126"/>
    </location>
</feature>
<accession>A0ABT0QEH7</accession>
<evidence type="ECO:0000256" key="2">
    <source>
        <dbReference type="SAM" id="SignalP"/>
    </source>
</evidence>
<gene>
    <name evidence="4" type="ORF">M3P09_07575</name>
</gene>
<evidence type="ECO:0000313" key="5">
    <source>
        <dbReference type="Proteomes" id="UP001165381"/>
    </source>
</evidence>
<evidence type="ECO:0000256" key="1">
    <source>
        <dbReference type="SAM" id="Coils"/>
    </source>
</evidence>
<feature type="chain" id="PRO_5046034425" evidence="2">
    <location>
        <begin position="21"/>
        <end position="342"/>
    </location>
</feature>
<keyword evidence="5" id="KW-1185">Reference proteome</keyword>
<evidence type="ECO:0000313" key="4">
    <source>
        <dbReference type="EMBL" id="MCL6294848.1"/>
    </source>
</evidence>
<proteinExistence type="predicted"/>
<feature type="coiled-coil region" evidence="1">
    <location>
        <begin position="315"/>
        <end position="342"/>
    </location>
</feature>
<dbReference type="Proteomes" id="UP001165381">
    <property type="component" value="Unassembled WGS sequence"/>
</dbReference>
<dbReference type="Pfam" id="PF15711">
    <property type="entry name" value="ILEI"/>
    <property type="match status" value="1"/>
</dbReference>
<dbReference type="InterPro" id="IPR039477">
    <property type="entry name" value="ILEI/PANDER_dom"/>
</dbReference>
<dbReference type="RefSeq" id="WP_249972643.1">
    <property type="nucleotide sequence ID" value="NZ_JAMFLZ010000003.1"/>
</dbReference>
<reference evidence="4" key="1">
    <citation type="submission" date="2022-05" db="EMBL/GenBank/DDBJ databases">
        <authorList>
            <person name="Park J.-S."/>
        </authorList>
    </citation>
    <scope>NUCLEOTIDE SEQUENCE</scope>
    <source>
        <strain evidence="4">2012CJ34-3</strain>
    </source>
</reference>
<sequence>MTRQLFAWFFFVLTSLCLSAQTSVYIKGTGYNYSQSRVVKLNNQNIVNTAGRGLCLTIINASTHQHVSSTVYDTYGNSVASDNLAIALNNLQRGQLGILTSYDAWENQVTLNLKNAARRLGLFKLGSGIDYSSRRPYAAIFRGSGISTNNTEPNHIAFEVMQSNSSGAEQAVIATWLIEDAFIGNNLTNALISGNAENLGSSLLVDDLNNVGIGTTTPDSKLTVAGNIHAQEVKVTVNAGADFVFNDDYELPSLKEVEQFIKTNNHLPEIASEKEMLDNGLFLAEMNIKLLQKIEELMLYTIQQEKQLEMKDSKIKSIENILKKQDDRIKRIEELIKSKRNE</sequence>
<dbReference type="EMBL" id="JAMFLZ010000003">
    <property type="protein sequence ID" value="MCL6294848.1"/>
    <property type="molecule type" value="Genomic_DNA"/>
</dbReference>
<evidence type="ECO:0000259" key="3">
    <source>
        <dbReference type="Pfam" id="PF15711"/>
    </source>
</evidence>
<keyword evidence="1" id="KW-0175">Coiled coil</keyword>
<name>A0ABT0QEH7_9FLAO</name>